<accession>A0A0W8F7Q9</accession>
<proteinExistence type="predicted"/>
<sequence length="37" mass="4486">MDELDCFFYKEFVAASYKIEISREFIEKHKGRSFAYS</sequence>
<organism evidence="1">
    <name type="scientific">hydrocarbon metagenome</name>
    <dbReference type="NCBI Taxonomy" id="938273"/>
    <lineage>
        <taxon>unclassified sequences</taxon>
        <taxon>metagenomes</taxon>
        <taxon>ecological metagenomes</taxon>
    </lineage>
</organism>
<evidence type="ECO:0000313" key="1">
    <source>
        <dbReference type="EMBL" id="KUG16879.1"/>
    </source>
</evidence>
<dbReference type="EMBL" id="LNQE01001476">
    <property type="protein sequence ID" value="KUG16879.1"/>
    <property type="molecule type" value="Genomic_DNA"/>
</dbReference>
<reference evidence="1" key="1">
    <citation type="journal article" date="2015" name="Proc. Natl. Acad. Sci. U.S.A.">
        <title>Networks of energetic and metabolic interactions define dynamics in microbial communities.</title>
        <authorList>
            <person name="Embree M."/>
            <person name="Liu J.K."/>
            <person name="Al-Bassam M.M."/>
            <person name="Zengler K."/>
        </authorList>
    </citation>
    <scope>NUCLEOTIDE SEQUENCE</scope>
</reference>
<comment type="caution">
    <text evidence="1">The sequence shown here is derived from an EMBL/GenBank/DDBJ whole genome shotgun (WGS) entry which is preliminary data.</text>
</comment>
<dbReference type="AlphaFoldDB" id="A0A0W8F7Q9"/>
<name>A0A0W8F7Q9_9ZZZZ</name>
<gene>
    <name evidence="1" type="ORF">ASZ90_013441</name>
</gene>
<protein>
    <submittedName>
        <fullName evidence="1">Uncharacterized protein</fullName>
    </submittedName>
</protein>